<organism evidence="3 4">
    <name type="scientific">Actinokineospora spheciospongiae</name>
    <dbReference type="NCBI Taxonomy" id="909613"/>
    <lineage>
        <taxon>Bacteria</taxon>
        <taxon>Bacillati</taxon>
        <taxon>Actinomycetota</taxon>
        <taxon>Actinomycetes</taxon>
        <taxon>Pseudonocardiales</taxon>
        <taxon>Pseudonocardiaceae</taxon>
        <taxon>Actinokineospora</taxon>
    </lineage>
</organism>
<dbReference type="Proteomes" id="UP000019277">
    <property type="component" value="Unassembled WGS sequence"/>
</dbReference>
<comment type="caution">
    <text evidence="3">The sequence shown here is derived from an EMBL/GenBank/DDBJ whole genome shotgun (WGS) entry which is preliminary data.</text>
</comment>
<dbReference type="SUPFAM" id="SSF69118">
    <property type="entry name" value="AhpD-like"/>
    <property type="match status" value="1"/>
</dbReference>
<accession>W7ISC9</accession>
<dbReference type="GO" id="GO:0051920">
    <property type="term" value="F:peroxiredoxin activity"/>
    <property type="evidence" value="ECO:0007669"/>
    <property type="project" value="InterPro"/>
</dbReference>
<feature type="region of interest" description="Disordered" evidence="1">
    <location>
        <begin position="1"/>
        <end position="20"/>
    </location>
</feature>
<dbReference type="STRING" id="909613.UO65_5090"/>
<dbReference type="InterPro" id="IPR003779">
    <property type="entry name" value="CMD-like"/>
</dbReference>
<keyword evidence="4" id="KW-1185">Reference proteome</keyword>
<dbReference type="Gene3D" id="1.20.1290.10">
    <property type="entry name" value="AhpD-like"/>
    <property type="match status" value="1"/>
</dbReference>
<feature type="domain" description="Carboxymuconolactone decarboxylase-like" evidence="2">
    <location>
        <begin position="47"/>
        <end position="131"/>
    </location>
</feature>
<proteinExistence type="predicted"/>
<dbReference type="OrthoDB" id="8478952at2"/>
<protein>
    <recommendedName>
        <fullName evidence="2">Carboxymuconolactone decarboxylase-like domain-containing protein</fullName>
    </recommendedName>
</protein>
<feature type="compositionally biased region" description="Low complexity" evidence="1">
    <location>
        <begin position="1"/>
        <end position="16"/>
    </location>
</feature>
<reference evidence="3 4" key="1">
    <citation type="journal article" date="2014" name="Genome Announc.">
        <title>Draft Genome Sequence of the Antitrypanosomally Active Sponge-Associated Bacterium Actinokineospora sp. Strain EG49.</title>
        <authorList>
            <person name="Harjes J."/>
            <person name="Ryu T."/>
            <person name="Abdelmohsen U.R."/>
            <person name="Moitinho-Silva L."/>
            <person name="Horn H."/>
            <person name="Ravasi T."/>
            <person name="Hentschel U."/>
        </authorList>
    </citation>
    <scope>NUCLEOTIDE SEQUENCE [LARGE SCALE GENOMIC DNA]</scope>
    <source>
        <strain evidence="3 4">EG49</strain>
    </source>
</reference>
<dbReference type="InterPro" id="IPR029032">
    <property type="entry name" value="AhpD-like"/>
</dbReference>
<dbReference type="RefSeq" id="WP_052021739.1">
    <property type="nucleotide sequence ID" value="NZ_AYXG01000196.1"/>
</dbReference>
<evidence type="ECO:0000313" key="3">
    <source>
        <dbReference type="EMBL" id="EWC59622.1"/>
    </source>
</evidence>
<dbReference type="eggNOG" id="ENOG5034BX3">
    <property type="taxonomic scope" value="Bacteria"/>
</dbReference>
<dbReference type="EMBL" id="AYXG01000196">
    <property type="protein sequence ID" value="EWC59622.1"/>
    <property type="molecule type" value="Genomic_DNA"/>
</dbReference>
<dbReference type="Pfam" id="PF02627">
    <property type="entry name" value="CMD"/>
    <property type="match status" value="1"/>
</dbReference>
<gene>
    <name evidence="3" type="ORF">UO65_5090</name>
</gene>
<dbReference type="AlphaFoldDB" id="W7ISC9"/>
<evidence type="ECO:0000259" key="2">
    <source>
        <dbReference type="Pfam" id="PF02627"/>
    </source>
</evidence>
<evidence type="ECO:0000313" key="4">
    <source>
        <dbReference type="Proteomes" id="UP000019277"/>
    </source>
</evidence>
<sequence length="140" mass="15224">MSTDNTATTSTPTDSAGMTDEQIVERARAKRGGRLLPVHRLMAEVDPQILRKYDDLASDLLFAEQPRALDLKTRYLVLCGITTAVKGDPDGIVWSAQRAMKEGASRREVLEAILLSALPGGVPTVEEATHVFGRIFGDES</sequence>
<name>W7ISC9_9PSEU</name>
<evidence type="ECO:0000256" key="1">
    <source>
        <dbReference type="SAM" id="MobiDB-lite"/>
    </source>
</evidence>